<evidence type="ECO:0000313" key="6">
    <source>
        <dbReference type="EMBL" id="SHJ53041.1"/>
    </source>
</evidence>
<sequence length="231" mass="24866">MNNFLTHSVFFGVMVSILSYSFGMFLKDKFKLAIFNPLLISIISTIAILLLGKIDYKSYYEGAKYLSYLLTPSTVCLAIPLYEQLELLKNNWKAIILGILSGVLTSLCSILAMALMFGLNHQQYVTLLPKSITTAIGMGVSEELGGYVTLTVAVIIITGILGNIFAEFLCKLFKINNPLAKGIAIGTSSHAIGTAKAMEMGETEGAMSSLSIAVSGLLTVLGASVFSQFIH</sequence>
<comment type="subcellular location">
    <subcellularLocation>
        <location evidence="1">Membrane</location>
        <topology evidence="1">Multi-pass membrane protein</topology>
    </subcellularLocation>
</comment>
<dbReference type="InterPro" id="IPR007300">
    <property type="entry name" value="CidB/LrgB"/>
</dbReference>
<feature type="transmembrane region" description="Helical" evidence="5">
    <location>
        <begin position="6"/>
        <end position="26"/>
    </location>
</feature>
<dbReference type="STRING" id="1121331.SAMN02745248_00310"/>
<reference evidence="6 7" key="1">
    <citation type="submission" date="2016-11" db="EMBL/GenBank/DDBJ databases">
        <authorList>
            <person name="Jaros S."/>
            <person name="Januszkiewicz K."/>
            <person name="Wedrychowicz H."/>
        </authorList>
    </citation>
    <scope>NUCLEOTIDE SEQUENCE [LARGE SCALE GENOMIC DNA]</scope>
    <source>
        <strain evidence="6 7">DSM 3090</strain>
    </source>
</reference>
<feature type="transmembrane region" description="Helical" evidence="5">
    <location>
        <begin position="65"/>
        <end position="82"/>
    </location>
</feature>
<keyword evidence="2 5" id="KW-0812">Transmembrane</keyword>
<dbReference type="Proteomes" id="UP000183952">
    <property type="component" value="Unassembled WGS sequence"/>
</dbReference>
<feature type="transmembrane region" description="Helical" evidence="5">
    <location>
        <begin position="144"/>
        <end position="166"/>
    </location>
</feature>
<feature type="transmembrane region" description="Helical" evidence="5">
    <location>
        <begin position="210"/>
        <end position="230"/>
    </location>
</feature>
<evidence type="ECO:0000313" key="7">
    <source>
        <dbReference type="Proteomes" id="UP000183952"/>
    </source>
</evidence>
<organism evidence="6 7">
    <name type="scientific">Hathewaya proteolytica DSM 3090</name>
    <dbReference type="NCBI Taxonomy" id="1121331"/>
    <lineage>
        <taxon>Bacteria</taxon>
        <taxon>Bacillati</taxon>
        <taxon>Bacillota</taxon>
        <taxon>Clostridia</taxon>
        <taxon>Eubacteriales</taxon>
        <taxon>Clostridiaceae</taxon>
        <taxon>Hathewaya</taxon>
    </lineage>
</organism>
<keyword evidence="3 5" id="KW-1133">Transmembrane helix</keyword>
<proteinExistence type="predicted"/>
<dbReference type="PANTHER" id="PTHR30249:SF0">
    <property type="entry name" value="PLASTIDAL GLYCOLATE_GLYCERATE TRANSLOCATOR 1, CHLOROPLASTIC"/>
    <property type="match status" value="1"/>
</dbReference>
<gene>
    <name evidence="6" type="ORF">SAMN02745248_00310</name>
</gene>
<evidence type="ECO:0000256" key="2">
    <source>
        <dbReference type="ARBA" id="ARBA00022692"/>
    </source>
</evidence>
<protein>
    <submittedName>
        <fullName evidence="6">TIGR00659 family protein</fullName>
    </submittedName>
</protein>
<dbReference type="OrthoDB" id="9811701at2"/>
<keyword evidence="4 5" id="KW-0472">Membrane</keyword>
<keyword evidence="7" id="KW-1185">Reference proteome</keyword>
<feature type="transmembrane region" description="Helical" evidence="5">
    <location>
        <begin position="33"/>
        <end position="53"/>
    </location>
</feature>
<evidence type="ECO:0000256" key="3">
    <source>
        <dbReference type="ARBA" id="ARBA00022989"/>
    </source>
</evidence>
<dbReference type="PANTHER" id="PTHR30249">
    <property type="entry name" value="PUTATIVE SEROTONIN TRANSPORTER"/>
    <property type="match status" value="1"/>
</dbReference>
<dbReference type="Pfam" id="PF04172">
    <property type="entry name" value="LrgB"/>
    <property type="match status" value="1"/>
</dbReference>
<evidence type="ECO:0000256" key="5">
    <source>
        <dbReference type="SAM" id="Phobius"/>
    </source>
</evidence>
<dbReference type="AlphaFoldDB" id="A0A1M6K254"/>
<evidence type="ECO:0000256" key="4">
    <source>
        <dbReference type="ARBA" id="ARBA00023136"/>
    </source>
</evidence>
<accession>A0A1M6K254</accession>
<dbReference type="EMBL" id="FRAD01000004">
    <property type="protein sequence ID" value="SHJ53041.1"/>
    <property type="molecule type" value="Genomic_DNA"/>
</dbReference>
<dbReference type="RefSeq" id="WP_072901564.1">
    <property type="nucleotide sequence ID" value="NZ_FRAD01000004.1"/>
</dbReference>
<evidence type="ECO:0000256" key="1">
    <source>
        <dbReference type="ARBA" id="ARBA00004141"/>
    </source>
</evidence>
<dbReference type="GO" id="GO:0016020">
    <property type="term" value="C:membrane"/>
    <property type="evidence" value="ECO:0007669"/>
    <property type="project" value="UniProtKB-SubCell"/>
</dbReference>
<name>A0A1M6K254_9CLOT</name>
<feature type="transmembrane region" description="Helical" evidence="5">
    <location>
        <begin position="94"/>
        <end position="119"/>
    </location>
</feature>